<dbReference type="InterPro" id="IPR052337">
    <property type="entry name" value="SAT4-like"/>
</dbReference>
<feature type="compositionally biased region" description="Basic and acidic residues" evidence="6">
    <location>
        <begin position="598"/>
        <end position="612"/>
    </location>
</feature>
<keyword evidence="2 7" id="KW-0812">Transmembrane</keyword>
<evidence type="ECO:0000256" key="5">
    <source>
        <dbReference type="ARBA" id="ARBA00038359"/>
    </source>
</evidence>
<feature type="region of interest" description="Disordered" evidence="6">
    <location>
        <begin position="504"/>
        <end position="547"/>
    </location>
</feature>
<feature type="transmembrane region" description="Helical" evidence="7">
    <location>
        <begin position="237"/>
        <end position="259"/>
    </location>
</feature>
<keyword evidence="10" id="KW-1185">Reference proteome</keyword>
<dbReference type="EMBL" id="CP138581">
    <property type="protein sequence ID" value="WPG99049.1"/>
    <property type="molecule type" value="Genomic_DNA"/>
</dbReference>
<feature type="region of interest" description="Disordered" evidence="6">
    <location>
        <begin position="429"/>
        <end position="470"/>
    </location>
</feature>
<dbReference type="PANTHER" id="PTHR33048:SF19">
    <property type="entry name" value="MEMBRANE PROTEIN PTH11-LIKE, PUTATIVE (AFU_ORTHOLOGUE AFUA_1G14080)-RELATED"/>
    <property type="match status" value="1"/>
</dbReference>
<feature type="compositionally biased region" description="Low complexity" evidence="6">
    <location>
        <begin position="354"/>
        <end position="364"/>
    </location>
</feature>
<feature type="region of interest" description="Disordered" evidence="6">
    <location>
        <begin position="568"/>
        <end position="612"/>
    </location>
</feature>
<protein>
    <recommendedName>
        <fullName evidence="8">Rhodopsin domain-containing protein</fullName>
    </recommendedName>
</protein>
<feature type="domain" description="Rhodopsin" evidence="8">
    <location>
        <begin position="53"/>
        <end position="282"/>
    </location>
</feature>
<keyword evidence="4 7" id="KW-0472">Membrane</keyword>
<dbReference type="InterPro" id="IPR049326">
    <property type="entry name" value="Rhodopsin_dom_fungi"/>
</dbReference>
<dbReference type="Pfam" id="PF20684">
    <property type="entry name" value="Fung_rhodopsin"/>
    <property type="match status" value="1"/>
</dbReference>
<accession>A0AAQ3M028</accession>
<feature type="region of interest" description="Disordered" evidence="6">
    <location>
        <begin position="346"/>
        <end position="370"/>
    </location>
</feature>
<feature type="compositionally biased region" description="Polar residues" evidence="6">
    <location>
        <begin position="303"/>
        <end position="325"/>
    </location>
</feature>
<dbReference type="AlphaFoldDB" id="A0AAQ3M028"/>
<feature type="transmembrane region" description="Helical" evidence="7">
    <location>
        <begin position="271"/>
        <end position="292"/>
    </location>
</feature>
<feature type="transmembrane region" description="Helical" evidence="7">
    <location>
        <begin position="199"/>
        <end position="225"/>
    </location>
</feature>
<evidence type="ECO:0000256" key="3">
    <source>
        <dbReference type="ARBA" id="ARBA00022989"/>
    </source>
</evidence>
<evidence type="ECO:0000313" key="9">
    <source>
        <dbReference type="EMBL" id="WPG99049.1"/>
    </source>
</evidence>
<dbReference type="Proteomes" id="UP001303373">
    <property type="component" value="Chromosome 2"/>
</dbReference>
<reference evidence="9 10" key="1">
    <citation type="submission" date="2023-11" db="EMBL/GenBank/DDBJ databases">
        <title>An acidophilic fungus is an integral part of prey digestion in a carnivorous sundew plant.</title>
        <authorList>
            <person name="Tsai I.J."/>
        </authorList>
    </citation>
    <scope>NUCLEOTIDE SEQUENCE [LARGE SCALE GENOMIC DNA]</scope>
    <source>
        <strain evidence="9">169a</strain>
    </source>
</reference>
<sequence length="612" mass="67607">MTLPTTAAMLVHPRDLLDWSTAPPELRSRVANNPTLLFSWWCTLFSAVIIITRLCGRKIRSNVLFREDWIMMMAMVPLFARMAFVHVVLLYGTNNVQTEGHTFTQTQLDHHALGSKLVLAARIFYAMYIWMSKVTVSEFLKRITIRIWRKSYEVTLQGIRIFLAVTFVAVVIATLAECHPFPHYWQVIPDPGPQCRQGFAQLLTMGVCDIVTDVLLVAFPIPIIVQSGQNWKRKFQLALLFSLSVVLIAVTGTRMPQVIERHGRQQYRTVWASAEILASTAVANCVVLGAFLRDKGSKKNKYRAQSTTDSMDRVSNNRRPTLGTIQSMDSDEDLFRSLGCRVPEHLQDKREPAVRPAPAALPAPYSSFSQHSNAPVLAMHRMEPSETDSIDSESSLRKNGISLTPFSPASANPPPSVPSIFDIGGLLEDGKPSSLDSQSHSTTLVGPRTSSTVTQDFANSTPELSRHGSHTFISDLGGIQGSSRRILDGRAPPIGVLAPTLERHETQQSLQDAGGLLDDDSPTPQPWRPSLPTQSSSSNLSRHSGSQLNFHDVGGLLSNNHVPDISASPLSRITDSPLLNPFRSIPRSTPNPPHRQPTHPDEMELHDIGGLL</sequence>
<gene>
    <name evidence="9" type="ORF">R9X50_00185400</name>
</gene>
<feature type="transmembrane region" description="Helical" evidence="7">
    <location>
        <begin position="112"/>
        <end position="131"/>
    </location>
</feature>
<comment type="subcellular location">
    <subcellularLocation>
        <location evidence="1">Membrane</location>
        <topology evidence="1">Multi-pass membrane protein</topology>
    </subcellularLocation>
</comment>
<evidence type="ECO:0000256" key="1">
    <source>
        <dbReference type="ARBA" id="ARBA00004141"/>
    </source>
</evidence>
<comment type="similarity">
    <text evidence="5">Belongs to the SAT4 family.</text>
</comment>
<name>A0AAQ3M028_9PEZI</name>
<feature type="region of interest" description="Disordered" evidence="6">
    <location>
        <begin position="302"/>
        <end position="325"/>
    </location>
</feature>
<feature type="transmembrane region" description="Helical" evidence="7">
    <location>
        <begin position="38"/>
        <end position="56"/>
    </location>
</feature>
<evidence type="ECO:0000256" key="4">
    <source>
        <dbReference type="ARBA" id="ARBA00023136"/>
    </source>
</evidence>
<keyword evidence="3 7" id="KW-1133">Transmembrane helix</keyword>
<dbReference type="PANTHER" id="PTHR33048">
    <property type="entry name" value="PTH11-LIKE INTEGRAL MEMBRANE PROTEIN (AFU_ORTHOLOGUE AFUA_5G11245)"/>
    <property type="match status" value="1"/>
</dbReference>
<feature type="transmembrane region" description="Helical" evidence="7">
    <location>
        <begin position="68"/>
        <end position="92"/>
    </location>
</feature>
<organism evidence="9 10">
    <name type="scientific">Acrodontium crateriforme</name>
    <dbReference type="NCBI Taxonomy" id="150365"/>
    <lineage>
        <taxon>Eukaryota</taxon>
        <taxon>Fungi</taxon>
        <taxon>Dikarya</taxon>
        <taxon>Ascomycota</taxon>
        <taxon>Pezizomycotina</taxon>
        <taxon>Dothideomycetes</taxon>
        <taxon>Dothideomycetidae</taxon>
        <taxon>Mycosphaerellales</taxon>
        <taxon>Teratosphaeriaceae</taxon>
        <taxon>Acrodontium</taxon>
    </lineage>
</organism>
<evidence type="ECO:0000256" key="6">
    <source>
        <dbReference type="SAM" id="MobiDB-lite"/>
    </source>
</evidence>
<evidence type="ECO:0000313" key="10">
    <source>
        <dbReference type="Proteomes" id="UP001303373"/>
    </source>
</evidence>
<feature type="transmembrane region" description="Helical" evidence="7">
    <location>
        <begin position="152"/>
        <end position="176"/>
    </location>
</feature>
<evidence type="ECO:0000256" key="2">
    <source>
        <dbReference type="ARBA" id="ARBA00022692"/>
    </source>
</evidence>
<proteinExistence type="inferred from homology"/>
<feature type="compositionally biased region" description="Low complexity" evidence="6">
    <location>
        <begin position="530"/>
        <end position="546"/>
    </location>
</feature>
<evidence type="ECO:0000256" key="7">
    <source>
        <dbReference type="SAM" id="Phobius"/>
    </source>
</evidence>
<feature type="compositionally biased region" description="Polar residues" evidence="6">
    <location>
        <begin position="434"/>
        <end position="463"/>
    </location>
</feature>
<dbReference type="GO" id="GO:0016020">
    <property type="term" value="C:membrane"/>
    <property type="evidence" value="ECO:0007669"/>
    <property type="project" value="UniProtKB-SubCell"/>
</dbReference>
<evidence type="ECO:0000259" key="8">
    <source>
        <dbReference type="Pfam" id="PF20684"/>
    </source>
</evidence>